<gene>
    <name evidence="2" type="ORF">POL68_29625</name>
</gene>
<dbReference type="SUPFAM" id="SSF48452">
    <property type="entry name" value="TPR-like"/>
    <property type="match status" value="1"/>
</dbReference>
<accession>A0ABT5DG70</accession>
<feature type="transmembrane region" description="Helical" evidence="1">
    <location>
        <begin position="216"/>
        <end position="235"/>
    </location>
</feature>
<sequence length="340" mass="37740">MRKTLRCGEFWFTTLLVCVSLWTVPVWAQKPAPSLASRPAWAQNVTPAQQKVASDLLEQGNSLLKDSVFVEAEKKYVEALKHWKHPAIYYNLALALLNLDRPSEVYEYMVASTKYGEAPLGEERFKHARKYIERIEKESAWVNITCASDTTATLKRDGELTPINCAQFEQMLRPGSYTISSFDNGEPVPDTTLTLAAGERANYRLEIGSGRRWSAWKPWAVVGAGVALAVGGRLVHTKARDEYKAFDDEVSRCFTAKDNGNRSCEVSSELGSMRRRADTLQRVAVGTFVVGGAALITGGLMLYVNRAYPQTSLILLQDKKLSVAPVVKRGENGILASLQF</sequence>
<organism evidence="2 3">
    <name type="scientific">Stigmatella ashevillensis</name>
    <dbReference type="NCBI Taxonomy" id="2995309"/>
    <lineage>
        <taxon>Bacteria</taxon>
        <taxon>Pseudomonadati</taxon>
        <taxon>Myxococcota</taxon>
        <taxon>Myxococcia</taxon>
        <taxon>Myxococcales</taxon>
        <taxon>Cystobacterineae</taxon>
        <taxon>Archangiaceae</taxon>
        <taxon>Stigmatella</taxon>
    </lineage>
</organism>
<comment type="caution">
    <text evidence="2">The sequence shown here is derived from an EMBL/GenBank/DDBJ whole genome shotgun (WGS) entry which is preliminary data.</text>
</comment>
<evidence type="ECO:0008006" key="4">
    <source>
        <dbReference type="Google" id="ProtNLM"/>
    </source>
</evidence>
<dbReference type="Gene3D" id="1.25.40.10">
    <property type="entry name" value="Tetratricopeptide repeat domain"/>
    <property type="match status" value="1"/>
</dbReference>
<dbReference type="Proteomes" id="UP001221838">
    <property type="component" value="Unassembled WGS sequence"/>
</dbReference>
<protein>
    <recommendedName>
        <fullName evidence="4">Tetratricopeptide repeat protein</fullName>
    </recommendedName>
</protein>
<evidence type="ECO:0000313" key="3">
    <source>
        <dbReference type="Proteomes" id="UP001221838"/>
    </source>
</evidence>
<feature type="transmembrane region" description="Helical" evidence="1">
    <location>
        <begin position="283"/>
        <end position="304"/>
    </location>
</feature>
<keyword evidence="1" id="KW-0472">Membrane</keyword>
<proteinExistence type="predicted"/>
<keyword evidence="1" id="KW-0812">Transmembrane</keyword>
<reference evidence="2 3" key="1">
    <citation type="submission" date="2022-11" db="EMBL/GenBank/DDBJ databases">
        <title>Minimal conservation of predation-associated metabolite biosynthetic gene clusters underscores biosynthetic potential of Myxococcota including descriptions for ten novel species: Archangium lansinium sp. nov., Myxococcus landrumus sp. nov., Nannocystis bai.</title>
        <authorList>
            <person name="Ahearne A."/>
            <person name="Stevens C."/>
            <person name="Dowd S."/>
        </authorList>
    </citation>
    <scope>NUCLEOTIDE SEQUENCE [LARGE SCALE GENOMIC DNA]</scope>
    <source>
        <strain evidence="2 3">NCWAL01</strain>
    </source>
</reference>
<evidence type="ECO:0000256" key="1">
    <source>
        <dbReference type="SAM" id="Phobius"/>
    </source>
</evidence>
<dbReference type="InterPro" id="IPR011990">
    <property type="entry name" value="TPR-like_helical_dom_sf"/>
</dbReference>
<keyword evidence="3" id="KW-1185">Reference proteome</keyword>
<dbReference type="RefSeq" id="WP_272142798.1">
    <property type="nucleotide sequence ID" value="NZ_JAQNDM010000002.1"/>
</dbReference>
<keyword evidence="1" id="KW-1133">Transmembrane helix</keyword>
<dbReference type="EMBL" id="JAQNDM010000002">
    <property type="protein sequence ID" value="MDC0712660.1"/>
    <property type="molecule type" value="Genomic_DNA"/>
</dbReference>
<evidence type="ECO:0000313" key="2">
    <source>
        <dbReference type="EMBL" id="MDC0712660.1"/>
    </source>
</evidence>
<name>A0ABT5DG70_9BACT</name>